<dbReference type="InterPro" id="IPR005320">
    <property type="entry name" value="Peptidase_S51"/>
</dbReference>
<dbReference type="InterPro" id="IPR029062">
    <property type="entry name" value="Class_I_gatase-like"/>
</dbReference>
<dbReference type="Pfam" id="PF03575">
    <property type="entry name" value="Peptidase_S51"/>
    <property type="match status" value="1"/>
</dbReference>
<dbReference type="Proteomes" id="UP001230220">
    <property type="component" value="Unassembled WGS sequence"/>
</dbReference>
<sequence>MKKRIIAIGGGENGRQGYPYETAEIDQEIVRLCEKENPKLLFIGTASNDDSNYFHSMSKVFKKLGCIVNNLSLTINNYTEDDIYKIITQSDIVYVGGGNPKRLLELWNEKKIVKILDDASENGLILSGLSAGSLCWFSYCNSDSLKFNNENIESIKQDGLGFIDAVNCPHYDNKDNRKNELKAMMKHLPDKVAIALDNCSAIEIIGDKYRIITSKTTANAYRTYWLNNVYYEEIIPKTLEYSNLTDLIVHPKNRK</sequence>
<evidence type="ECO:0000313" key="5">
    <source>
        <dbReference type="EMBL" id="MDQ0362371.1"/>
    </source>
</evidence>
<name>A0ABU0E640_9FIRM</name>
<keyword evidence="4" id="KW-0720">Serine protease</keyword>
<evidence type="ECO:0000256" key="3">
    <source>
        <dbReference type="ARBA" id="ARBA00022801"/>
    </source>
</evidence>
<evidence type="ECO:0000256" key="2">
    <source>
        <dbReference type="ARBA" id="ARBA00022670"/>
    </source>
</evidence>
<accession>A0ABU0E640</accession>
<keyword evidence="2" id="KW-0645">Protease</keyword>
<keyword evidence="6" id="KW-1185">Reference proteome</keyword>
<dbReference type="PANTHER" id="PTHR20842">
    <property type="entry name" value="PROTEASE S51 ALPHA-ASPARTYL DIPEPTIDASE"/>
    <property type="match status" value="1"/>
</dbReference>
<dbReference type="PANTHER" id="PTHR20842:SF0">
    <property type="entry name" value="ALPHA-ASPARTYL DIPEPTIDASE"/>
    <property type="match status" value="1"/>
</dbReference>
<reference evidence="5 6" key="1">
    <citation type="submission" date="2023-07" db="EMBL/GenBank/DDBJ databases">
        <title>Genomic Encyclopedia of Type Strains, Phase IV (KMG-IV): sequencing the most valuable type-strain genomes for metagenomic binning, comparative biology and taxonomic classification.</title>
        <authorList>
            <person name="Goeker M."/>
        </authorList>
    </citation>
    <scope>NUCLEOTIDE SEQUENCE [LARGE SCALE GENOMIC DNA]</scope>
    <source>
        <strain evidence="5 6">DSM 16784</strain>
    </source>
</reference>
<evidence type="ECO:0000256" key="4">
    <source>
        <dbReference type="ARBA" id="ARBA00022825"/>
    </source>
</evidence>
<gene>
    <name evidence="5" type="ORF">J2S15_003125</name>
</gene>
<evidence type="ECO:0000256" key="1">
    <source>
        <dbReference type="ARBA" id="ARBA00006534"/>
    </source>
</evidence>
<dbReference type="EC" id="3.4.13.21" evidence="5"/>
<evidence type="ECO:0000313" key="6">
    <source>
        <dbReference type="Proteomes" id="UP001230220"/>
    </source>
</evidence>
<keyword evidence="3 5" id="KW-0378">Hydrolase</keyword>
<keyword evidence="5" id="KW-0224">Dipeptidase</keyword>
<comment type="similarity">
    <text evidence="1">Belongs to the peptidase S51 family.</text>
</comment>
<comment type="caution">
    <text evidence="5">The sequence shown here is derived from an EMBL/GenBank/DDBJ whole genome shotgun (WGS) entry which is preliminary data.</text>
</comment>
<dbReference type="RefSeq" id="WP_307409933.1">
    <property type="nucleotide sequence ID" value="NZ_JAUSUR010000006.1"/>
</dbReference>
<proteinExistence type="inferred from homology"/>
<dbReference type="Gene3D" id="3.40.50.880">
    <property type="match status" value="1"/>
</dbReference>
<dbReference type="SUPFAM" id="SSF52317">
    <property type="entry name" value="Class I glutamine amidotransferase-like"/>
    <property type="match status" value="1"/>
</dbReference>
<dbReference type="EMBL" id="JAUSUR010000006">
    <property type="protein sequence ID" value="MDQ0362371.1"/>
    <property type="molecule type" value="Genomic_DNA"/>
</dbReference>
<protein>
    <submittedName>
        <fullName evidence="5">Dipeptidase E</fullName>
        <ecNumber evidence="5">3.4.13.21</ecNumber>
    </submittedName>
</protein>
<organism evidence="5 6">
    <name type="scientific">Breznakia pachnodae</name>
    <dbReference type="NCBI Taxonomy" id="265178"/>
    <lineage>
        <taxon>Bacteria</taxon>
        <taxon>Bacillati</taxon>
        <taxon>Bacillota</taxon>
        <taxon>Erysipelotrichia</taxon>
        <taxon>Erysipelotrichales</taxon>
        <taxon>Erysipelotrichaceae</taxon>
        <taxon>Breznakia</taxon>
    </lineage>
</organism>
<dbReference type="CDD" id="cd03146">
    <property type="entry name" value="GAT1_Peptidase_E"/>
    <property type="match status" value="1"/>
</dbReference>
<dbReference type="GO" id="GO:0016805">
    <property type="term" value="F:dipeptidase activity"/>
    <property type="evidence" value="ECO:0007669"/>
    <property type="project" value="UniProtKB-KW"/>
</dbReference>